<evidence type="ECO:0000259" key="7">
    <source>
        <dbReference type="PROSITE" id="PS51194"/>
    </source>
</evidence>
<dbReference type="GO" id="GO:0005524">
    <property type="term" value="F:ATP binding"/>
    <property type="evidence" value="ECO:0007669"/>
    <property type="project" value="UniProtKB-UniRule"/>
</dbReference>
<dbReference type="PANTHER" id="PTHR24031">
    <property type="entry name" value="RNA HELICASE"/>
    <property type="match status" value="1"/>
</dbReference>
<evidence type="ECO:0000256" key="2">
    <source>
        <dbReference type="ARBA" id="ARBA00022801"/>
    </source>
</evidence>
<dbReference type="InterPro" id="IPR014001">
    <property type="entry name" value="Helicase_ATP-bd"/>
</dbReference>
<evidence type="ECO:0000259" key="6">
    <source>
        <dbReference type="PROSITE" id="PS51192"/>
    </source>
</evidence>
<organism evidence="8 9">
    <name type="scientific">Brachionus plicatilis</name>
    <name type="common">Marine rotifer</name>
    <name type="synonym">Brachionus muelleri</name>
    <dbReference type="NCBI Taxonomy" id="10195"/>
    <lineage>
        <taxon>Eukaryota</taxon>
        <taxon>Metazoa</taxon>
        <taxon>Spiralia</taxon>
        <taxon>Gnathifera</taxon>
        <taxon>Rotifera</taxon>
        <taxon>Eurotatoria</taxon>
        <taxon>Monogononta</taxon>
        <taxon>Pseudotrocha</taxon>
        <taxon>Ploima</taxon>
        <taxon>Brachionidae</taxon>
        <taxon>Brachionus</taxon>
    </lineage>
</organism>
<proteinExistence type="inferred from homology"/>
<comment type="caution">
    <text evidence="8">The sequence shown here is derived from an EMBL/GenBank/DDBJ whole genome shotgun (WGS) entry which is preliminary data.</text>
</comment>
<keyword evidence="2 5" id="KW-0378">Hydrolase</keyword>
<dbReference type="EC" id="3.6.4.13" evidence="5"/>
<evidence type="ECO:0000313" key="8">
    <source>
        <dbReference type="EMBL" id="RNA13027.1"/>
    </source>
</evidence>
<dbReference type="Pfam" id="PF00270">
    <property type="entry name" value="DEAD"/>
    <property type="match status" value="1"/>
</dbReference>
<dbReference type="GO" id="GO:0016787">
    <property type="term" value="F:hydrolase activity"/>
    <property type="evidence" value="ECO:0007669"/>
    <property type="project" value="UniProtKB-KW"/>
</dbReference>
<protein>
    <recommendedName>
        <fullName evidence="5">ATP-dependent RNA helicase</fullName>
        <ecNumber evidence="5">3.6.4.13</ecNumber>
    </recommendedName>
</protein>
<dbReference type="Pfam" id="PF00271">
    <property type="entry name" value="Helicase_C"/>
    <property type="match status" value="1"/>
</dbReference>
<dbReference type="Gene3D" id="3.40.50.300">
    <property type="entry name" value="P-loop containing nucleotide triphosphate hydrolases"/>
    <property type="match status" value="2"/>
</dbReference>
<dbReference type="EMBL" id="REGN01005527">
    <property type="protein sequence ID" value="RNA13027.1"/>
    <property type="molecule type" value="Genomic_DNA"/>
</dbReference>
<keyword evidence="9" id="KW-1185">Reference proteome</keyword>
<dbReference type="GO" id="GO:0003724">
    <property type="term" value="F:RNA helicase activity"/>
    <property type="evidence" value="ECO:0007669"/>
    <property type="project" value="UniProtKB-EC"/>
</dbReference>
<evidence type="ECO:0000256" key="3">
    <source>
        <dbReference type="ARBA" id="ARBA00022840"/>
    </source>
</evidence>
<dbReference type="STRING" id="10195.A0A3M7QNM5"/>
<accession>A0A3M7QNM5</accession>
<dbReference type="CDD" id="cd18787">
    <property type="entry name" value="SF2_C_DEAD"/>
    <property type="match status" value="1"/>
</dbReference>
<comment type="catalytic activity">
    <reaction evidence="5">
        <text>ATP + H2O = ADP + phosphate + H(+)</text>
        <dbReference type="Rhea" id="RHEA:13065"/>
        <dbReference type="ChEBI" id="CHEBI:15377"/>
        <dbReference type="ChEBI" id="CHEBI:15378"/>
        <dbReference type="ChEBI" id="CHEBI:30616"/>
        <dbReference type="ChEBI" id="CHEBI:43474"/>
        <dbReference type="ChEBI" id="CHEBI:456216"/>
        <dbReference type="EC" id="3.6.4.13"/>
    </reaction>
</comment>
<dbReference type="AlphaFoldDB" id="A0A3M7QNM5"/>
<keyword evidence="5 8" id="KW-0347">Helicase</keyword>
<dbReference type="PROSITE" id="PS51194">
    <property type="entry name" value="HELICASE_CTER"/>
    <property type="match status" value="1"/>
</dbReference>
<dbReference type="InterPro" id="IPR027417">
    <property type="entry name" value="P-loop_NTPase"/>
</dbReference>
<dbReference type="GO" id="GO:0003723">
    <property type="term" value="F:RNA binding"/>
    <property type="evidence" value="ECO:0007669"/>
    <property type="project" value="UniProtKB-UniRule"/>
</dbReference>
<comment type="function">
    <text evidence="5">RNA helicase.</text>
</comment>
<gene>
    <name evidence="8" type="ORF">BpHYR1_031705</name>
</gene>
<evidence type="ECO:0000313" key="9">
    <source>
        <dbReference type="Proteomes" id="UP000276133"/>
    </source>
</evidence>
<dbReference type="InterPro" id="IPR011545">
    <property type="entry name" value="DEAD/DEAH_box_helicase_dom"/>
</dbReference>
<dbReference type="SMART" id="SM00490">
    <property type="entry name" value="HELICc"/>
    <property type="match status" value="1"/>
</dbReference>
<dbReference type="OrthoDB" id="10256233at2759"/>
<dbReference type="Proteomes" id="UP000276133">
    <property type="component" value="Unassembled WGS sequence"/>
</dbReference>
<comment type="domain">
    <text evidence="5">The Q motif is unique to and characteristic of the DEAD box family of RNA helicases and controls ATP binding and hydrolysis.</text>
</comment>
<keyword evidence="3 5" id="KW-0067">ATP-binding</keyword>
<name>A0A3M7QNM5_BRAPC</name>
<dbReference type="SUPFAM" id="SSF52540">
    <property type="entry name" value="P-loop containing nucleoside triphosphate hydrolases"/>
    <property type="match status" value="1"/>
</dbReference>
<evidence type="ECO:0000256" key="5">
    <source>
        <dbReference type="RuleBase" id="RU365068"/>
    </source>
</evidence>
<feature type="domain" description="Helicase ATP-binding" evidence="6">
    <location>
        <begin position="180"/>
        <end position="431"/>
    </location>
</feature>
<keyword evidence="1 5" id="KW-0547">Nucleotide-binding</keyword>
<dbReference type="SMART" id="SM00487">
    <property type="entry name" value="DEXDc"/>
    <property type="match status" value="1"/>
</dbReference>
<dbReference type="InterPro" id="IPR001650">
    <property type="entry name" value="Helicase_C-like"/>
</dbReference>
<keyword evidence="4 5" id="KW-0694">RNA-binding</keyword>
<evidence type="ECO:0000256" key="4">
    <source>
        <dbReference type="ARBA" id="ARBA00022884"/>
    </source>
</evidence>
<reference evidence="8 9" key="1">
    <citation type="journal article" date="2018" name="Sci. Rep.">
        <title>Genomic signatures of local adaptation to the degree of environmental predictability in rotifers.</title>
        <authorList>
            <person name="Franch-Gras L."/>
            <person name="Hahn C."/>
            <person name="Garcia-Roger E.M."/>
            <person name="Carmona M.J."/>
            <person name="Serra M."/>
            <person name="Gomez A."/>
        </authorList>
    </citation>
    <scope>NUCLEOTIDE SEQUENCE [LARGE SCALE GENOMIC DNA]</scope>
    <source>
        <strain evidence="8">HYR1</strain>
    </source>
</reference>
<comment type="similarity">
    <text evidence="5">Belongs to the DEAD box helicase family.</text>
</comment>
<sequence length="669" mass="78085">MFRLLLNKSFSIAEKFSKINTIINTKINNVQFMRFLQYKPIETSNVIRMGHKMTQVIEKKRHKYLEKKVQDEKYSNTFRQSRRLLIASWNPNFNHFTGQAYKNFSERNFASFGWKNRRSAGQYFTINAISSHPSLIDSSKVRNERGEMIEFEDTFLSPILIQKLKKIYQQPTLIQHLGIKQILSRQSHHLIVAETGGGKTLTYTLPAIECSIAIKKYLDKINIKRANNQPICIILVPTRELVFQIYKTFNQLISVDNVCPSEFEFDQNCYLKNLNVVVDLHEAQIKAKEQVTGIKLNSLNENKEKPIDIMITMPGQLEDRLDTRYFNSAYLRQVVLDEADTLLDDSFSRTTLKCLSLLRMNLEMAKLEPVMSHYEQESDPSELEALRRKQFNFDLQQNLKDPSVQLLFVSATVPRDLKNILIDLIDCESSLKSISTNKINRLMLHVPQKFIRTNGTKRSQQLLELIQKDLNNKNLKRTIMIFTYRAKTAVYVHKYLKENNIDCELLTKQLNNLQREQVVVRVLVCTDIASRGWDTIHVNHVVNFEMPQYIADYLHRVGRVGRINSHKHAGSAGLVTNFIINRFEVDLVWNIERSLRLETELHNVNANVKRLYKYSYLNEHGEIDQNQKLASLDKNNQHNHPKSQQSSEQDYMTRSTMVVDFKIVNSFKD</sequence>
<feature type="domain" description="Helicase C-terminal" evidence="7">
    <location>
        <begin position="458"/>
        <end position="612"/>
    </location>
</feature>
<dbReference type="PROSITE" id="PS51192">
    <property type="entry name" value="HELICASE_ATP_BIND_1"/>
    <property type="match status" value="1"/>
</dbReference>
<evidence type="ECO:0000256" key="1">
    <source>
        <dbReference type="ARBA" id="ARBA00022741"/>
    </source>
</evidence>